<gene>
    <name evidence="5" type="ORF">C5E45_04865</name>
</gene>
<comment type="similarity">
    <text evidence="1">Belongs to the ATP-dependent AMP-binding enzyme family.</text>
</comment>
<sequence length="508" mass="53387">MPQPAPILTGGRAGLRGVEMIYDNLLALTARAPITSGLRQGEEFTPYAALVERIGRLAAGFIERGIQSGDPVALLIPNSPDLFVTAHALFAIGAIAMPLGVTATRSELATFAKKAAPKAAVATPGLAAVAGMLTADAAPGIPLFLTSALPEAHSATRLPKLSGDTTALYLFSSGSTGLPKVVPHTHAELIADSERASTAWDIAPDDLVLDILPGNFSMGFLLGTTQAVAGGATTLYWSDPLPLALSRGKLLDTIVGERVTFVGAVPAMYEIIAGGPDSFDLGLRLAFSGGAALKRSVFDVVRERLGITLRQDYGSTEASMFSHNDSADPDASWASVGKPAGDGRVRIVAFDTEFGPSVGELELKSSSLMRGYLGDAAANAVAFDEGWFRTGDLASLDEEGRIFIRGRGKLLIEVSGYKIDPIEVEETLMTLPAVAAAVVTGLPDPRHGNRLIAFVVKRADLSADEVIRYAREKLSVQKVPAEIAFVDALPRSPTGKVLRARLRELHAG</sequence>
<evidence type="ECO:0008006" key="7">
    <source>
        <dbReference type="Google" id="ProtNLM"/>
    </source>
</evidence>
<dbReference type="InterPro" id="IPR025110">
    <property type="entry name" value="AMP-bd_C"/>
</dbReference>
<dbReference type="InterPro" id="IPR042099">
    <property type="entry name" value="ANL_N_sf"/>
</dbReference>
<dbReference type="InterPro" id="IPR020845">
    <property type="entry name" value="AMP-binding_CS"/>
</dbReference>
<dbReference type="Gene3D" id="3.30.300.30">
    <property type="match status" value="1"/>
</dbReference>
<reference evidence="5 6" key="1">
    <citation type="submission" date="2018-02" db="EMBL/GenBank/DDBJ databases">
        <title>8 Nocardia nova and 1 Nocardia cyriacigeorgica strain used for evolution to TMP-SMX.</title>
        <authorList>
            <person name="Mehta H."/>
            <person name="Weng J."/>
            <person name="Shamoo Y."/>
        </authorList>
    </citation>
    <scope>NUCLEOTIDE SEQUENCE [LARGE SCALE GENOMIC DNA]</scope>
    <source>
        <strain evidence="5 6">MDA3139</strain>
    </source>
</reference>
<feature type="domain" description="AMP-dependent synthetase/ligase" evidence="3">
    <location>
        <begin position="46"/>
        <end position="373"/>
    </location>
</feature>
<evidence type="ECO:0000256" key="2">
    <source>
        <dbReference type="ARBA" id="ARBA00022598"/>
    </source>
</evidence>
<evidence type="ECO:0000259" key="4">
    <source>
        <dbReference type="Pfam" id="PF13193"/>
    </source>
</evidence>
<proteinExistence type="inferred from homology"/>
<feature type="domain" description="AMP-binding enzyme C-terminal" evidence="4">
    <location>
        <begin position="423"/>
        <end position="496"/>
    </location>
</feature>
<accession>A0A2S6AWA1</accession>
<dbReference type="PROSITE" id="PS00455">
    <property type="entry name" value="AMP_BINDING"/>
    <property type="match status" value="1"/>
</dbReference>
<protein>
    <recommendedName>
        <fullName evidence="7">Long-chain fatty acid--CoA ligase</fullName>
    </recommendedName>
</protein>
<evidence type="ECO:0000259" key="3">
    <source>
        <dbReference type="Pfam" id="PF00501"/>
    </source>
</evidence>
<dbReference type="Pfam" id="PF13193">
    <property type="entry name" value="AMP-binding_C"/>
    <property type="match status" value="1"/>
</dbReference>
<evidence type="ECO:0000313" key="6">
    <source>
        <dbReference type="Proteomes" id="UP000239874"/>
    </source>
</evidence>
<dbReference type="GO" id="GO:0006631">
    <property type="term" value="P:fatty acid metabolic process"/>
    <property type="evidence" value="ECO:0007669"/>
    <property type="project" value="TreeGrafter"/>
</dbReference>
<dbReference type="SUPFAM" id="SSF56801">
    <property type="entry name" value="Acetyl-CoA synthetase-like"/>
    <property type="match status" value="1"/>
</dbReference>
<dbReference type="InterPro" id="IPR045851">
    <property type="entry name" value="AMP-bd_C_sf"/>
</dbReference>
<evidence type="ECO:0000313" key="5">
    <source>
        <dbReference type="EMBL" id="PPJ39464.1"/>
    </source>
</evidence>
<dbReference type="OrthoDB" id="3970410at2"/>
<dbReference type="Proteomes" id="UP000239874">
    <property type="component" value="Unassembled WGS sequence"/>
</dbReference>
<dbReference type="AlphaFoldDB" id="A0A2S6AWA1"/>
<organism evidence="5 6">
    <name type="scientific">Nocardia nova</name>
    <dbReference type="NCBI Taxonomy" id="37330"/>
    <lineage>
        <taxon>Bacteria</taxon>
        <taxon>Bacillati</taxon>
        <taxon>Actinomycetota</taxon>
        <taxon>Actinomycetes</taxon>
        <taxon>Mycobacteriales</taxon>
        <taxon>Nocardiaceae</taxon>
        <taxon>Nocardia</taxon>
    </lineage>
</organism>
<keyword evidence="2" id="KW-0436">Ligase</keyword>
<dbReference type="Gene3D" id="3.40.50.12780">
    <property type="entry name" value="N-terminal domain of ligase-like"/>
    <property type="match status" value="1"/>
</dbReference>
<dbReference type="PANTHER" id="PTHR43201">
    <property type="entry name" value="ACYL-COA SYNTHETASE"/>
    <property type="match status" value="1"/>
</dbReference>
<dbReference type="PANTHER" id="PTHR43201:SF5">
    <property type="entry name" value="MEDIUM-CHAIN ACYL-COA LIGASE ACSF2, MITOCHONDRIAL"/>
    <property type="match status" value="1"/>
</dbReference>
<dbReference type="InterPro" id="IPR000873">
    <property type="entry name" value="AMP-dep_synth/lig_dom"/>
</dbReference>
<dbReference type="EMBL" id="PSZC01000002">
    <property type="protein sequence ID" value="PPJ39464.1"/>
    <property type="molecule type" value="Genomic_DNA"/>
</dbReference>
<name>A0A2S6AWA1_9NOCA</name>
<comment type="caution">
    <text evidence="5">The sequence shown here is derived from an EMBL/GenBank/DDBJ whole genome shotgun (WGS) entry which is preliminary data.</text>
</comment>
<dbReference type="GO" id="GO:0031956">
    <property type="term" value="F:medium-chain fatty acid-CoA ligase activity"/>
    <property type="evidence" value="ECO:0007669"/>
    <property type="project" value="TreeGrafter"/>
</dbReference>
<evidence type="ECO:0000256" key="1">
    <source>
        <dbReference type="ARBA" id="ARBA00006432"/>
    </source>
</evidence>
<dbReference type="Pfam" id="PF00501">
    <property type="entry name" value="AMP-binding"/>
    <property type="match status" value="1"/>
</dbReference>